<dbReference type="InterPro" id="IPR014543">
    <property type="entry name" value="UCP028291"/>
</dbReference>
<proteinExistence type="predicted"/>
<keyword evidence="1" id="KW-0812">Transmembrane</keyword>
<gene>
    <name evidence="2" type="ORF">ABZ071_30400</name>
</gene>
<accession>A0ABV2VTK8</accession>
<dbReference type="Proteomes" id="UP001550348">
    <property type="component" value="Unassembled WGS sequence"/>
</dbReference>
<dbReference type="RefSeq" id="WP_355667665.1">
    <property type="nucleotide sequence ID" value="NZ_JBEXRX010000153.1"/>
</dbReference>
<sequence length="207" mass="22500">MPVLQAQIRTDRAARYLVQFCKHAAAMGGGGHSARMHPNLRREMQVTAEWSDTSGSVTFGSGGRASLTADSTSLTVCIDAGDDDRLTQIRDIITRDLERFSRRDPLPVAWQRLDHPDGTPVRDTVGVPSGQRRGFPRFHLQSAVLAMAVVLVVALHVGLAGSVVAESRWTGLAGNVVVALVAVKIALIAVARFRIRQRRAARHPDHT</sequence>
<keyword evidence="1" id="KW-1133">Transmembrane helix</keyword>
<organism evidence="2 3">
    <name type="scientific">Micromonospora fulviviridis</name>
    <dbReference type="NCBI Taxonomy" id="47860"/>
    <lineage>
        <taxon>Bacteria</taxon>
        <taxon>Bacillati</taxon>
        <taxon>Actinomycetota</taxon>
        <taxon>Actinomycetes</taxon>
        <taxon>Micromonosporales</taxon>
        <taxon>Micromonosporaceae</taxon>
        <taxon>Micromonospora</taxon>
    </lineage>
</organism>
<comment type="caution">
    <text evidence="2">The sequence shown here is derived from an EMBL/GenBank/DDBJ whole genome shotgun (WGS) entry which is preliminary data.</text>
</comment>
<keyword evidence="1" id="KW-0472">Membrane</keyword>
<evidence type="ECO:0000313" key="2">
    <source>
        <dbReference type="EMBL" id="MEU0156130.1"/>
    </source>
</evidence>
<dbReference type="Gene3D" id="3.30.310.50">
    <property type="entry name" value="Alpha-D-phosphohexomutase, C-terminal domain"/>
    <property type="match status" value="1"/>
</dbReference>
<keyword evidence="3" id="KW-1185">Reference proteome</keyword>
<feature type="transmembrane region" description="Helical" evidence="1">
    <location>
        <begin position="142"/>
        <end position="165"/>
    </location>
</feature>
<evidence type="ECO:0000313" key="3">
    <source>
        <dbReference type="Proteomes" id="UP001550348"/>
    </source>
</evidence>
<name>A0ABV2VTK8_9ACTN</name>
<dbReference type="EMBL" id="JBEXRX010000153">
    <property type="protein sequence ID" value="MEU0156130.1"/>
    <property type="molecule type" value="Genomic_DNA"/>
</dbReference>
<feature type="transmembrane region" description="Helical" evidence="1">
    <location>
        <begin position="171"/>
        <end position="193"/>
    </location>
</feature>
<evidence type="ECO:0000256" key="1">
    <source>
        <dbReference type="SAM" id="Phobius"/>
    </source>
</evidence>
<reference evidence="2 3" key="1">
    <citation type="submission" date="2024-06" db="EMBL/GenBank/DDBJ databases">
        <title>The Natural Products Discovery Center: Release of the First 8490 Sequenced Strains for Exploring Actinobacteria Biosynthetic Diversity.</title>
        <authorList>
            <person name="Kalkreuter E."/>
            <person name="Kautsar S.A."/>
            <person name="Yang D."/>
            <person name="Bader C.D."/>
            <person name="Teijaro C.N."/>
            <person name="Fluegel L."/>
            <person name="Davis C.M."/>
            <person name="Simpson J.R."/>
            <person name="Lauterbach L."/>
            <person name="Steele A.D."/>
            <person name="Gui C."/>
            <person name="Meng S."/>
            <person name="Li G."/>
            <person name="Viehrig K."/>
            <person name="Ye F."/>
            <person name="Su P."/>
            <person name="Kiefer A.F."/>
            <person name="Nichols A."/>
            <person name="Cepeda A.J."/>
            <person name="Yan W."/>
            <person name="Fan B."/>
            <person name="Jiang Y."/>
            <person name="Adhikari A."/>
            <person name="Zheng C.-J."/>
            <person name="Schuster L."/>
            <person name="Cowan T.M."/>
            <person name="Smanski M.J."/>
            <person name="Chevrette M.G."/>
            <person name="De Carvalho L.P.S."/>
            <person name="Shen B."/>
        </authorList>
    </citation>
    <scope>NUCLEOTIDE SEQUENCE [LARGE SCALE GENOMIC DNA]</scope>
    <source>
        <strain evidence="2 3">NPDC006286</strain>
    </source>
</reference>
<dbReference type="Pfam" id="PF09981">
    <property type="entry name" value="DUF2218"/>
    <property type="match status" value="1"/>
</dbReference>
<protein>
    <submittedName>
        <fullName evidence="2">DUF2218 domain-containing protein</fullName>
    </submittedName>
</protein>